<accession>A0A554W7F3</accession>
<evidence type="ECO:0000256" key="12">
    <source>
        <dbReference type="ARBA" id="ARBA00023239"/>
    </source>
</evidence>
<dbReference type="InterPro" id="IPR006805">
    <property type="entry name" value="Anth_synth_I_N"/>
</dbReference>
<evidence type="ECO:0000256" key="10">
    <source>
        <dbReference type="ARBA" id="ARBA00022842"/>
    </source>
</evidence>
<evidence type="ECO:0000313" key="19">
    <source>
        <dbReference type="EMBL" id="TSE19502.1"/>
    </source>
</evidence>
<keyword evidence="11 15" id="KW-0057">Aromatic amino acid biosynthesis</keyword>
<keyword evidence="10 15" id="KW-0460">Magnesium</keyword>
<dbReference type="InterPro" id="IPR019999">
    <property type="entry name" value="Anth_synth_I-like"/>
</dbReference>
<comment type="catalytic activity">
    <reaction evidence="14 15">
        <text>chorismate + L-glutamine = anthranilate + pyruvate + L-glutamate + H(+)</text>
        <dbReference type="Rhea" id="RHEA:21732"/>
        <dbReference type="ChEBI" id="CHEBI:15361"/>
        <dbReference type="ChEBI" id="CHEBI:15378"/>
        <dbReference type="ChEBI" id="CHEBI:16567"/>
        <dbReference type="ChEBI" id="CHEBI:29748"/>
        <dbReference type="ChEBI" id="CHEBI:29985"/>
        <dbReference type="ChEBI" id="CHEBI:58359"/>
        <dbReference type="EC" id="4.1.3.27"/>
    </reaction>
</comment>
<name>A0A554W7F3_9BURK</name>
<evidence type="ECO:0000256" key="6">
    <source>
        <dbReference type="ARBA" id="ARBA00020653"/>
    </source>
</evidence>
<evidence type="ECO:0000256" key="14">
    <source>
        <dbReference type="ARBA" id="ARBA00047683"/>
    </source>
</evidence>
<organism evidence="19 20">
    <name type="scientific">Tepidimonas alkaliphilus</name>
    <dbReference type="NCBI Taxonomy" id="2588942"/>
    <lineage>
        <taxon>Bacteria</taxon>
        <taxon>Pseudomonadati</taxon>
        <taxon>Pseudomonadota</taxon>
        <taxon>Betaproteobacteria</taxon>
        <taxon>Burkholderiales</taxon>
        <taxon>Tepidimonas</taxon>
    </lineage>
</organism>
<dbReference type="SUPFAM" id="SSF56322">
    <property type="entry name" value="ADC synthase"/>
    <property type="match status" value="1"/>
</dbReference>
<gene>
    <name evidence="15 19" type="primary">trpE</name>
    <name evidence="19" type="ORF">Talka_01591</name>
</gene>
<dbReference type="InterPro" id="IPR015890">
    <property type="entry name" value="Chorismate_C"/>
</dbReference>
<keyword evidence="20" id="KW-1185">Reference proteome</keyword>
<keyword evidence="8 15" id="KW-0479">Metal-binding</keyword>
<dbReference type="PANTHER" id="PTHR11236:SF48">
    <property type="entry name" value="ISOCHORISMATE SYNTHASE MENF"/>
    <property type="match status" value="1"/>
</dbReference>
<keyword evidence="9 15" id="KW-0822">Tryptophan biosynthesis</keyword>
<protein>
    <recommendedName>
        <fullName evidence="6 15">Anthranilate synthase component 1</fullName>
        <ecNumber evidence="5 15">4.1.3.27</ecNumber>
    </recommendedName>
</protein>
<evidence type="ECO:0000256" key="8">
    <source>
        <dbReference type="ARBA" id="ARBA00022723"/>
    </source>
</evidence>
<comment type="similarity">
    <text evidence="3 15">Belongs to the anthranilate synthase component I family.</text>
</comment>
<dbReference type="GO" id="GO:0000162">
    <property type="term" value="P:L-tryptophan biosynthetic process"/>
    <property type="evidence" value="ECO:0007669"/>
    <property type="project" value="UniProtKB-UniPathway"/>
</dbReference>
<sequence>MAGARVGFVTLQPQKLPLLGRTGGFKLCCFGVADGFEHAQTRQANEPARRDRGGRRRGWPPWPGACGARRPAQSNHDAVITEQEFDRLASEGFGRIPLVLEAWADLETPLSLYLKLAHADSGGRNSFLLESVVGGERFGRYSFIGLPARTWLRASGWGAQARTEVVRDGVVAETLAGNPLDAIDAYLRRARVALPAGMPRFCGGLAGYFGYDTVRHIERKLQASCPPDPLGLPDILLLQTEELAVIDNVAGRLYLIVYADPAQPQAYAAARQRLQELRARLHEPARAPAVAPSAVQPVQRERTPEDFMAAVEEAKRLIQQGDFMQIVIGQRLHKAFAHSPLALYRALRSLNPSPYMYYYNLSGAAQPGRDLHVIGASPEILVRQERVAEGVKVTIRPLAGTRPRGATPEQDKAAERELLADPKERAEHVMLIDLARNDIGRIAQIGTVKVTEAFAVERYSHVMHIVSNVEGLLRPGLTSMDVLRATFPAGTLTGAPKVHAMELIDRLEPVKRGIYGGAVGYLSWGGEMDLAIAIRTGVVLDGTLYVQAAAGVVADSAPASEWQETEHKAQALLRAAQWVEEGGL</sequence>
<evidence type="ECO:0000313" key="20">
    <source>
        <dbReference type="Proteomes" id="UP000315736"/>
    </source>
</evidence>
<feature type="region of interest" description="Disordered" evidence="16">
    <location>
        <begin position="41"/>
        <end position="73"/>
    </location>
</feature>
<evidence type="ECO:0000259" key="17">
    <source>
        <dbReference type="Pfam" id="PF00425"/>
    </source>
</evidence>
<proteinExistence type="inferred from homology"/>
<dbReference type="NCBIfam" id="TIGR00564">
    <property type="entry name" value="trpE_most"/>
    <property type="match status" value="1"/>
</dbReference>
<dbReference type="Gene3D" id="3.60.120.10">
    <property type="entry name" value="Anthranilate synthase"/>
    <property type="match status" value="1"/>
</dbReference>
<evidence type="ECO:0000256" key="9">
    <source>
        <dbReference type="ARBA" id="ARBA00022822"/>
    </source>
</evidence>
<dbReference type="Pfam" id="PF04715">
    <property type="entry name" value="Anth_synt_I_N"/>
    <property type="match status" value="1"/>
</dbReference>
<dbReference type="GO" id="GO:0004049">
    <property type="term" value="F:anthranilate synthase activity"/>
    <property type="evidence" value="ECO:0007669"/>
    <property type="project" value="UniProtKB-EC"/>
</dbReference>
<dbReference type="EC" id="4.1.3.27" evidence="5 15"/>
<comment type="caution">
    <text evidence="19">The sequence shown here is derived from an EMBL/GenBank/DDBJ whole genome shotgun (WGS) entry which is preliminary data.</text>
</comment>
<reference evidence="19 20" key="1">
    <citation type="submission" date="2019-07" db="EMBL/GenBank/DDBJ databases">
        <title>Tepidimonas alkaliphilus YIM 72238 draft genome.</title>
        <authorList>
            <person name="Da Costa M.S."/>
            <person name="Froufe H.J.C."/>
            <person name="Egas C."/>
            <person name="Albuquerque L."/>
        </authorList>
    </citation>
    <scope>NUCLEOTIDE SEQUENCE [LARGE SCALE GENOMIC DNA]</scope>
    <source>
        <strain evidence="19 20">YIM 72238</strain>
    </source>
</reference>
<dbReference type="AlphaFoldDB" id="A0A554W7F3"/>
<dbReference type="Proteomes" id="UP000315736">
    <property type="component" value="Unassembled WGS sequence"/>
</dbReference>
<evidence type="ECO:0000256" key="13">
    <source>
        <dbReference type="ARBA" id="ARBA00025634"/>
    </source>
</evidence>
<evidence type="ECO:0000256" key="3">
    <source>
        <dbReference type="ARBA" id="ARBA00009562"/>
    </source>
</evidence>
<dbReference type="InterPro" id="IPR005256">
    <property type="entry name" value="Anth_synth_I_PabB"/>
</dbReference>
<dbReference type="EMBL" id="VJNB01000007">
    <property type="protein sequence ID" value="TSE19502.1"/>
    <property type="molecule type" value="Genomic_DNA"/>
</dbReference>
<dbReference type="PANTHER" id="PTHR11236">
    <property type="entry name" value="AMINOBENZOATE/ANTHRANILATE SYNTHASE"/>
    <property type="match status" value="1"/>
</dbReference>
<comment type="function">
    <text evidence="13 15">Part of a heterotetrameric complex that catalyzes the two-step biosynthesis of anthranilate, an intermediate in the biosynthesis of L-tryptophan. In the first step, the glutamine-binding beta subunit (TrpG) of anthranilate synthase (AS) provides the glutamine amidotransferase activity which generates ammonia as a substrate that, along with chorismate, is used in the second step, catalyzed by the large alpha subunit of AS (TrpE) to produce anthranilate. In the absence of TrpG, TrpE can synthesize anthranilate directly from chorismate and high concentrations of ammonia.</text>
</comment>
<dbReference type="UniPathway" id="UPA00035">
    <property type="reaction ID" value="UER00040"/>
</dbReference>
<evidence type="ECO:0000256" key="1">
    <source>
        <dbReference type="ARBA" id="ARBA00001946"/>
    </source>
</evidence>
<evidence type="ECO:0000256" key="5">
    <source>
        <dbReference type="ARBA" id="ARBA00012266"/>
    </source>
</evidence>
<comment type="cofactor">
    <cofactor evidence="1 15">
        <name>Mg(2+)</name>
        <dbReference type="ChEBI" id="CHEBI:18420"/>
    </cofactor>
</comment>
<evidence type="ECO:0000256" key="11">
    <source>
        <dbReference type="ARBA" id="ARBA00023141"/>
    </source>
</evidence>
<dbReference type="PRINTS" id="PR00095">
    <property type="entry name" value="ANTSNTHASEI"/>
</dbReference>
<comment type="subunit">
    <text evidence="4 15">Heterotetramer consisting of two non-identical subunits: a beta subunit (TrpG) and a large alpha subunit (TrpE).</text>
</comment>
<evidence type="ECO:0000256" key="7">
    <source>
        <dbReference type="ARBA" id="ARBA00022605"/>
    </source>
</evidence>
<evidence type="ECO:0000259" key="18">
    <source>
        <dbReference type="Pfam" id="PF04715"/>
    </source>
</evidence>
<feature type="domain" description="Anthranilate synthase component I N-terminal" evidence="18">
    <location>
        <begin position="105"/>
        <end position="255"/>
    </location>
</feature>
<keyword evidence="12 15" id="KW-0456">Lyase</keyword>
<evidence type="ECO:0000256" key="4">
    <source>
        <dbReference type="ARBA" id="ARBA00011575"/>
    </source>
</evidence>
<comment type="pathway">
    <text evidence="2 15">Amino-acid biosynthesis; L-tryptophan biosynthesis; L-tryptophan from chorismate: step 1/5.</text>
</comment>
<evidence type="ECO:0000256" key="2">
    <source>
        <dbReference type="ARBA" id="ARBA00004873"/>
    </source>
</evidence>
<evidence type="ECO:0000256" key="16">
    <source>
        <dbReference type="SAM" id="MobiDB-lite"/>
    </source>
</evidence>
<dbReference type="InterPro" id="IPR005801">
    <property type="entry name" value="ADC_synthase"/>
</dbReference>
<evidence type="ECO:0000256" key="15">
    <source>
        <dbReference type="RuleBase" id="RU364045"/>
    </source>
</evidence>
<dbReference type="GO" id="GO:0046872">
    <property type="term" value="F:metal ion binding"/>
    <property type="evidence" value="ECO:0007669"/>
    <property type="project" value="UniProtKB-KW"/>
</dbReference>
<keyword evidence="7 15" id="KW-0028">Amino-acid biosynthesis</keyword>
<feature type="domain" description="Chorismate-utilising enzyme C-terminal" evidence="17">
    <location>
        <begin position="304"/>
        <end position="568"/>
    </location>
</feature>
<dbReference type="Pfam" id="PF00425">
    <property type="entry name" value="Chorismate_bind"/>
    <property type="match status" value="1"/>
</dbReference>